<keyword evidence="3" id="KW-1185">Reference proteome</keyword>
<dbReference type="Proteomes" id="UP000275408">
    <property type="component" value="Unassembled WGS sequence"/>
</dbReference>
<dbReference type="InterPro" id="IPR018289">
    <property type="entry name" value="MULE_transposase_dom"/>
</dbReference>
<evidence type="ECO:0000259" key="1">
    <source>
        <dbReference type="Pfam" id="PF10551"/>
    </source>
</evidence>
<feature type="non-terminal residue" evidence="2">
    <location>
        <position position="113"/>
    </location>
</feature>
<feature type="non-terminal residue" evidence="2">
    <location>
        <position position="1"/>
    </location>
</feature>
<accession>A0A3M6TEV6</accession>
<evidence type="ECO:0000313" key="3">
    <source>
        <dbReference type="Proteomes" id="UP000275408"/>
    </source>
</evidence>
<dbReference type="Pfam" id="PF10551">
    <property type="entry name" value="MULE"/>
    <property type="match status" value="1"/>
</dbReference>
<reference evidence="2 3" key="1">
    <citation type="journal article" date="2018" name="Sci. Rep.">
        <title>Comparative analysis of the Pocillopora damicornis genome highlights role of immune system in coral evolution.</title>
        <authorList>
            <person name="Cunning R."/>
            <person name="Bay R.A."/>
            <person name="Gillette P."/>
            <person name="Baker A.C."/>
            <person name="Traylor-Knowles N."/>
        </authorList>
    </citation>
    <scope>NUCLEOTIDE SEQUENCE [LARGE SCALE GENOMIC DNA]</scope>
    <source>
        <strain evidence="2">RSMAS</strain>
        <tissue evidence="2">Whole animal</tissue>
    </source>
</reference>
<gene>
    <name evidence="2" type="ORF">pdam_00025009</name>
</gene>
<protein>
    <recommendedName>
        <fullName evidence="1">MULE transposase domain-containing protein</fullName>
    </recommendedName>
</protein>
<evidence type="ECO:0000313" key="2">
    <source>
        <dbReference type="EMBL" id="RMX39912.1"/>
    </source>
</evidence>
<comment type="caution">
    <text evidence="2">The sequence shown here is derived from an EMBL/GenBank/DDBJ whole genome shotgun (WGS) entry which is preliminary data.</text>
</comment>
<dbReference type="EMBL" id="RCHS01003759">
    <property type="protein sequence ID" value="RMX39912.1"/>
    <property type="molecule type" value="Genomic_DNA"/>
</dbReference>
<dbReference type="OrthoDB" id="10051448at2759"/>
<sequence>QLHHLSKAKTWYVDGTFKLCRHPFTQLLSINAFIRYEDYVKQVPLLFVLMSGRKKSDYKQVLKKVLEFLPTPPAVKRVIIDFERAMWSAIRRLLPEVEIKGCVFHWTQALWRK</sequence>
<proteinExistence type="predicted"/>
<dbReference type="STRING" id="46731.A0A3M6TEV6"/>
<organism evidence="2 3">
    <name type="scientific">Pocillopora damicornis</name>
    <name type="common">Cauliflower coral</name>
    <name type="synonym">Millepora damicornis</name>
    <dbReference type="NCBI Taxonomy" id="46731"/>
    <lineage>
        <taxon>Eukaryota</taxon>
        <taxon>Metazoa</taxon>
        <taxon>Cnidaria</taxon>
        <taxon>Anthozoa</taxon>
        <taxon>Hexacorallia</taxon>
        <taxon>Scleractinia</taxon>
        <taxon>Astrocoeniina</taxon>
        <taxon>Pocilloporidae</taxon>
        <taxon>Pocillopora</taxon>
    </lineage>
</organism>
<dbReference type="PANTHER" id="PTHR47160:SF10">
    <property type="entry name" value="MULE TRANSPOSASE DOMAIN-CONTAINING PROTEIN"/>
    <property type="match status" value="1"/>
</dbReference>
<dbReference type="AlphaFoldDB" id="A0A3M6TEV6"/>
<dbReference type="PANTHER" id="PTHR47160">
    <property type="entry name" value="PUTATIVE-RELATED"/>
    <property type="match status" value="1"/>
</dbReference>
<name>A0A3M6TEV6_POCDA</name>
<feature type="domain" description="MULE transposase" evidence="1">
    <location>
        <begin position="11"/>
        <end position="107"/>
    </location>
</feature>